<reference evidence="2 3" key="1">
    <citation type="submission" date="2020-02" db="EMBL/GenBank/DDBJ databases">
        <authorList>
            <person name="Khan S.A."/>
            <person name="Jeon C.O."/>
            <person name="Chun B.H."/>
        </authorList>
    </citation>
    <scope>NUCLEOTIDE SEQUENCE [LARGE SCALE GENOMIC DNA]</scope>
    <source>
        <strain evidence="2 3">H239</strain>
    </source>
</reference>
<comment type="caution">
    <text evidence="2">The sequence shown here is derived from an EMBL/GenBank/DDBJ whole genome shotgun (WGS) entry which is preliminary data.</text>
</comment>
<name>A0A6M1SHI8_9HYPH</name>
<sequence length="78" mass="8746">MIIMEPTWLTVLWVGAMAFCFGVAVERIRKGMKMVKADAERRSQINITLNPGHRYSRNDVCSPIERLADGIDPKGGAR</sequence>
<protein>
    <submittedName>
        <fullName evidence="2">Uncharacterized protein</fullName>
    </submittedName>
</protein>
<proteinExistence type="predicted"/>
<gene>
    <name evidence="2" type="ORF">G5575_15830</name>
</gene>
<keyword evidence="3" id="KW-1185">Reference proteome</keyword>
<evidence type="ECO:0000313" key="2">
    <source>
        <dbReference type="EMBL" id="NGP18927.1"/>
    </source>
</evidence>
<dbReference type="RefSeq" id="WP_164535188.1">
    <property type="nucleotide sequence ID" value="NZ_JAALFG010000004.1"/>
</dbReference>
<dbReference type="Proteomes" id="UP000474802">
    <property type="component" value="Unassembled WGS sequence"/>
</dbReference>
<keyword evidence="1" id="KW-0472">Membrane</keyword>
<reference evidence="2 3" key="2">
    <citation type="submission" date="2020-03" db="EMBL/GenBank/DDBJ databases">
        <title>Devosia chinhatensis sp. nov., isolated from a hexachlorocyclohexane (HCH) dump site in India.</title>
        <authorList>
            <person name="Kumar M."/>
            <person name="Lal R."/>
        </authorList>
    </citation>
    <scope>NUCLEOTIDE SEQUENCE [LARGE SCALE GENOMIC DNA]</scope>
    <source>
        <strain evidence="2 3">H239</strain>
    </source>
</reference>
<keyword evidence="1" id="KW-1133">Transmembrane helix</keyword>
<feature type="transmembrane region" description="Helical" evidence="1">
    <location>
        <begin position="6"/>
        <end position="25"/>
    </location>
</feature>
<evidence type="ECO:0000256" key="1">
    <source>
        <dbReference type="SAM" id="Phobius"/>
    </source>
</evidence>
<dbReference type="AlphaFoldDB" id="A0A6M1SHI8"/>
<organism evidence="2 3">
    <name type="scientific">Devosia aurantiaca</name>
    <dbReference type="NCBI Taxonomy" id="2714858"/>
    <lineage>
        <taxon>Bacteria</taxon>
        <taxon>Pseudomonadati</taxon>
        <taxon>Pseudomonadota</taxon>
        <taxon>Alphaproteobacteria</taxon>
        <taxon>Hyphomicrobiales</taxon>
        <taxon>Devosiaceae</taxon>
        <taxon>Devosia</taxon>
    </lineage>
</organism>
<keyword evidence="1" id="KW-0812">Transmembrane</keyword>
<evidence type="ECO:0000313" key="3">
    <source>
        <dbReference type="Proteomes" id="UP000474802"/>
    </source>
</evidence>
<dbReference type="EMBL" id="JAALFG010000004">
    <property type="protein sequence ID" value="NGP18927.1"/>
    <property type="molecule type" value="Genomic_DNA"/>
</dbReference>
<accession>A0A6M1SHI8</accession>